<evidence type="ECO:0000313" key="2">
    <source>
        <dbReference type="Proteomes" id="UP001085076"/>
    </source>
</evidence>
<reference evidence="1" key="1">
    <citation type="submission" date="2021-03" db="EMBL/GenBank/DDBJ databases">
        <authorList>
            <person name="Li Z."/>
            <person name="Yang C."/>
        </authorList>
    </citation>
    <scope>NUCLEOTIDE SEQUENCE</scope>
    <source>
        <strain evidence="1">Dzin_1.0</strain>
        <tissue evidence="1">Leaf</tissue>
    </source>
</reference>
<keyword evidence="2" id="KW-1185">Reference proteome</keyword>
<protein>
    <submittedName>
        <fullName evidence="1">Uncharacterized protein</fullName>
    </submittedName>
</protein>
<evidence type="ECO:0000313" key="1">
    <source>
        <dbReference type="EMBL" id="KAJ0975867.1"/>
    </source>
</evidence>
<dbReference type="Proteomes" id="UP001085076">
    <property type="component" value="Miscellaneous, Linkage group lg04"/>
</dbReference>
<dbReference type="AlphaFoldDB" id="A0A9D5CP30"/>
<comment type="caution">
    <text evidence="1">The sequence shown here is derived from an EMBL/GenBank/DDBJ whole genome shotgun (WGS) entry which is preliminary data.</text>
</comment>
<dbReference type="PANTHER" id="PTHR46504">
    <property type="entry name" value="TRNASE Z TRZ1"/>
    <property type="match status" value="1"/>
</dbReference>
<dbReference type="OrthoDB" id="527344at2759"/>
<reference evidence="1" key="2">
    <citation type="journal article" date="2022" name="Hortic Res">
        <title>The genome of Dioscorea zingiberensis sheds light on the biosynthesis, origin and evolution of the medicinally important diosgenin saponins.</title>
        <authorList>
            <person name="Li Y."/>
            <person name="Tan C."/>
            <person name="Li Z."/>
            <person name="Guo J."/>
            <person name="Li S."/>
            <person name="Chen X."/>
            <person name="Wang C."/>
            <person name="Dai X."/>
            <person name="Yang H."/>
            <person name="Song W."/>
            <person name="Hou L."/>
            <person name="Xu J."/>
            <person name="Tong Z."/>
            <person name="Xu A."/>
            <person name="Yuan X."/>
            <person name="Wang W."/>
            <person name="Yang Q."/>
            <person name="Chen L."/>
            <person name="Sun Z."/>
            <person name="Wang K."/>
            <person name="Pan B."/>
            <person name="Chen J."/>
            <person name="Bao Y."/>
            <person name="Liu F."/>
            <person name="Qi X."/>
            <person name="Gang D.R."/>
            <person name="Wen J."/>
            <person name="Li J."/>
        </authorList>
    </citation>
    <scope>NUCLEOTIDE SEQUENCE</scope>
    <source>
        <strain evidence="1">Dzin_1.0</strain>
    </source>
</reference>
<sequence>MDQSELKHNLIGLDIGEEFQIMKDLKVKAFRIHHVIPNQVTYTVTSRETAFTGDPISDFVADPENRCIKSTSSCNGGVDSIHDL</sequence>
<accession>A0A9D5CP30</accession>
<dbReference type="EMBL" id="JAGGNH010000004">
    <property type="protein sequence ID" value="KAJ0975867.1"/>
    <property type="molecule type" value="Genomic_DNA"/>
</dbReference>
<organism evidence="1 2">
    <name type="scientific">Dioscorea zingiberensis</name>
    <dbReference type="NCBI Taxonomy" id="325984"/>
    <lineage>
        <taxon>Eukaryota</taxon>
        <taxon>Viridiplantae</taxon>
        <taxon>Streptophyta</taxon>
        <taxon>Embryophyta</taxon>
        <taxon>Tracheophyta</taxon>
        <taxon>Spermatophyta</taxon>
        <taxon>Magnoliopsida</taxon>
        <taxon>Liliopsida</taxon>
        <taxon>Dioscoreales</taxon>
        <taxon>Dioscoreaceae</taxon>
        <taxon>Dioscorea</taxon>
    </lineage>
</organism>
<dbReference type="PANTHER" id="PTHR46504:SF2">
    <property type="entry name" value="TRNASE Z TRZ1"/>
    <property type="match status" value="1"/>
</dbReference>
<gene>
    <name evidence="1" type="ORF">J5N97_017832</name>
</gene>
<name>A0A9D5CP30_9LILI</name>
<proteinExistence type="predicted"/>